<name>A0A4Z0D1M7_9FIRM</name>
<dbReference type="InterPro" id="IPR056179">
    <property type="entry name" value="DHQS_C"/>
</dbReference>
<dbReference type="NCBIfam" id="TIGR01357">
    <property type="entry name" value="aroB"/>
    <property type="match status" value="1"/>
</dbReference>
<evidence type="ECO:0000256" key="8">
    <source>
        <dbReference type="ARBA" id="ARBA00023141"/>
    </source>
</evidence>
<dbReference type="PIRSF" id="PIRSF001455">
    <property type="entry name" value="DHQ_synth"/>
    <property type="match status" value="1"/>
</dbReference>
<dbReference type="InterPro" id="IPR016037">
    <property type="entry name" value="DHQ_synth_AroB"/>
</dbReference>
<dbReference type="Pfam" id="PF01761">
    <property type="entry name" value="DHQ_synthase"/>
    <property type="match status" value="1"/>
</dbReference>
<dbReference type="HAMAP" id="MF_00110">
    <property type="entry name" value="DHQ_synthase"/>
    <property type="match status" value="1"/>
</dbReference>
<dbReference type="GO" id="GO:0009073">
    <property type="term" value="P:aromatic amino acid family biosynthetic process"/>
    <property type="evidence" value="ECO:0007669"/>
    <property type="project" value="UniProtKB-KW"/>
</dbReference>
<dbReference type="InterPro" id="IPR030960">
    <property type="entry name" value="DHQS/DOIS_N"/>
</dbReference>
<keyword evidence="6 11" id="KW-0862">Zinc</keyword>
<evidence type="ECO:0000313" key="16">
    <source>
        <dbReference type="Proteomes" id="UP000298381"/>
    </source>
</evidence>
<dbReference type="InterPro" id="IPR030963">
    <property type="entry name" value="DHQ_synth_fam"/>
</dbReference>
<comment type="subcellular location">
    <subcellularLocation>
        <location evidence="11">Cytoplasm</location>
    </subcellularLocation>
</comment>
<dbReference type="EMBL" id="SRIB01000015">
    <property type="protein sequence ID" value="TFZ39218.1"/>
    <property type="molecule type" value="Genomic_DNA"/>
</dbReference>
<evidence type="ECO:0000256" key="11">
    <source>
        <dbReference type="HAMAP-Rule" id="MF_00110"/>
    </source>
</evidence>
<dbReference type="GO" id="GO:0009423">
    <property type="term" value="P:chorismate biosynthetic process"/>
    <property type="evidence" value="ECO:0007669"/>
    <property type="project" value="UniProtKB-UniRule"/>
</dbReference>
<dbReference type="Proteomes" id="UP000298381">
    <property type="component" value="Unassembled WGS sequence"/>
</dbReference>
<dbReference type="Gene3D" id="3.40.50.1970">
    <property type="match status" value="1"/>
</dbReference>
<feature type="domain" description="3-dehydroquinate synthase C-terminal" evidence="14">
    <location>
        <begin position="182"/>
        <end position="322"/>
    </location>
</feature>
<dbReference type="GO" id="GO:0000166">
    <property type="term" value="F:nucleotide binding"/>
    <property type="evidence" value="ECO:0007669"/>
    <property type="project" value="UniProtKB-KW"/>
</dbReference>
<feature type="binding site" evidence="11">
    <location>
        <position position="185"/>
    </location>
    <ligand>
        <name>Zn(2+)</name>
        <dbReference type="ChEBI" id="CHEBI:29105"/>
    </ligand>
</feature>
<dbReference type="FunFam" id="3.40.50.1970:FF:000001">
    <property type="entry name" value="3-dehydroquinate synthase"/>
    <property type="match status" value="1"/>
</dbReference>
<proteinExistence type="inferred from homology"/>
<comment type="cofactor">
    <cofactor evidence="1 11">
        <name>NAD(+)</name>
        <dbReference type="ChEBI" id="CHEBI:57540"/>
    </cofactor>
</comment>
<dbReference type="OrthoDB" id="9806583at2"/>
<evidence type="ECO:0000256" key="2">
    <source>
        <dbReference type="ARBA" id="ARBA00005412"/>
    </source>
</evidence>
<dbReference type="GO" id="GO:0005737">
    <property type="term" value="C:cytoplasm"/>
    <property type="evidence" value="ECO:0007669"/>
    <property type="project" value="UniProtKB-SubCell"/>
</dbReference>
<evidence type="ECO:0000256" key="10">
    <source>
        <dbReference type="ARBA" id="ARBA00023285"/>
    </source>
</evidence>
<evidence type="ECO:0000259" key="14">
    <source>
        <dbReference type="Pfam" id="PF24621"/>
    </source>
</evidence>
<organism evidence="15 16">
    <name type="scientific">Soehngenia longivitae</name>
    <dbReference type="NCBI Taxonomy" id="2562294"/>
    <lineage>
        <taxon>Bacteria</taxon>
        <taxon>Bacillati</taxon>
        <taxon>Bacillota</taxon>
        <taxon>Tissierellia</taxon>
        <taxon>Tissierellales</taxon>
        <taxon>Tissierellaceae</taxon>
        <taxon>Soehngenia</taxon>
    </lineage>
</organism>
<dbReference type="CDD" id="cd08195">
    <property type="entry name" value="DHQS"/>
    <property type="match status" value="1"/>
</dbReference>
<evidence type="ECO:0000259" key="13">
    <source>
        <dbReference type="Pfam" id="PF01761"/>
    </source>
</evidence>
<evidence type="ECO:0000256" key="7">
    <source>
        <dbReference type="ARBA" id="ARBA00023027"/>
    </source>
</evidence>
<evidence type="ECO:0000256" key="12">
    <source>
        <dbReference type="NCBIfam" id="TIGR01357"/>
    </source>
</evidence>
<keyword evidence="3 11" id="KW-0028">Amino-acid biosynthesis</keyword>
<dbReference type="PANTHER" id="PTHR43622:SF1">
    <property type="entry name" value="3-DEHYDROQUINATE SYNTHASE"/>
    <property type="match status" value="1"/>
</dbReference>
<feature type="binding site" evidence="11">
    <location>
        <begin position="106"/>
        <end position="110"/>
    </location>
    <ligand>
        <name>NAD(+)</name>
        <dbReference type="ChEBI" id="CHEBI:57540"/>
    </ligand>
</feature>
<feature type="binding site" evidence="11">
    <location>
        <position position="143"/>
    </location>
    <ligand>
        <name>NAD(+)</name>
        <dbReference type="ChEBI" id="CHEBI:57540"/>
    </ligand>
</feature>
<comment type="caution">
    <text evidence="11">Lacks conserved residue(s) required for the propagation of feature annotation.</text>
</comment>
<evidence type="ECO:0000256" key="3">
    <source>
        <dbReference type="ARBA" id="ARBA00022605"/>
    </source>
</evidence>
<gene>
    <name evidence="11 15" type="primary">aroB</name>
    <name evidence="15" type="ORF">E4100_08720</name>
</gene>
<keyword evidence="11" id="KW-0963">Cytoplasm</keyword>
<feature type="binding site" evidence="11">
    <location>
        <begin position="130"/>
        <end position="131"/>
    </location>
    <ligand>
        <name>NAD(+)</name>
        <dbReference type="ChEBI" id="CHEBI:57540"/>
    </ligand>
</feature>
<keyword evidence="7 11" id="KW-0520">NAD</keyword>
<dbReference type="Pfam" id="PF24621">
    <property type="entry name" value="DHQS_C"/>
    <property type="match status" value="1"/>
</dbReference>
<feature type="binding site" evidence="11">
    <location>
        <position position="152"/>
    </location>
    <ligand>
        <name>NAD(+)</name>
        <dbReference type="ChEBI" id="CHEBI:57540"/>
    </ligand>
</feature>
<evidence type="ECO:0000256" key="1">
    <source>
        <dbReference type="ARBA" id="ARBA00001911"/>
    </source>
</evidence>
<dbReference type="InterPro" id="IPR050071">
    <property type="entry name" value="Dehydroquinate_synthase"/>
</dbReference>
<comment type="pathway">
    <text evidence="11">Metabolic intermediate biosynthesis; chorismate biosynthesis; chorismate from D-erythrose 4-phosphate and phosphoenolpyruvate: step 2/7.</text>
</comment>
<keyword evidence="5 11" id="KW-0547">Nucleotide-binding</keyword>
<keyword evidence="8 11" id="KW-0057">Aromatic amino acid biosynthesis</keyword>
<keyword evidence="16" id="KW-1185">Reference proteome</keyword>
<dbReference type="GO" id="GO:0008652">
    <property type="term" value="P:amino acid biosynthetic process"/>
    <property type="evidence" value="ECO:0007669"/>
    <property type="project" value="UniProtKB-KW"/>
</dbReference>
<comment type="similarity">
    <text evidence="2 11">Belongs to the sugar phosphate cyclases superfamily. Dehydroquinate synthase family.</text>
</comment>
<evidence type="ECO:0000256" key="6">
    <source>
        <dbReference type="ARBA" id="ARBA00022833"/>
    </source>
</evidence>
<feature type="domain" description="3-dehydroquinate synthase N-terminal" evidence="13">
    <location>
        <begin position="68"/>
        <end position="180"/>
    </location>
</feature>
<dbReference type="RefSeq" id="WP_135271665.1">
    <property type="nucleotide sequence ID" value="NZ_SRIB01000015.1"/>
</dbReference>
<reference evidence="15 16" key="1">
    <citation type="submission" date="2019-03" db="EMBL/GenBank/DDBJ databases">
        <title>Draft genome sequence data and analysis of a Fermenting Bacterium, Soehngenia longevitae strain 1933PT, isolated from petroleum reservoir in Azerbaijan.</title>
        <authorList>
            <person name="Grouzdev D.S."/>
            <person name="Bidzhieva S.K."/>
            <person name="Sokolova D.S."/>
            <person name="Tourova T.P."/>
            <person name="Poltaraus A.B."/>
            <person name="Nazina T.N."/>
        </authorList>
    </citation>
    <scope>NUCLEOTIDE SEQUENCE [LARGE SCALE GENOMIC DNA]</scope>
    <source>
        <strain evidence="15 16">1933P</strain>
    </source>
</reference>
<comment type="catalytic activity">
    <reaction evidence="11">
        <text>7-phospho-2-dehydro-3-deoxy-D-arabino-heptonate = 3-dehydroquinate + phosphate</text>
        <dbReference type="Rhea" id="RHEA:21968"/>
        <dbReference type="ChEBI" id="CHEBI:32364"/>
        <dbReference type="ChEBI" id="CHEBI:43474"/>
        <dbReference type="ChEBI" id="CHEBI:58394"/>
        <dbReference type="EC" id="4.2.3.4"/>
    </reaction>
</comment>
<accession>A0A4Z0D1M7</accession>
<keyword evidence="9 11" id="KW-0456">Lyase</keyword>
<feature type="binding site" evidence="11">
    <location>
        <position position="262"/>
    </location>
    <ligand>
        <name>Zn(2+)</name>
        <dbReference type="ChEBI" id="CHEBI:29105"/>
    </ligand>
</feature>
<dbReference type="EC" id="4.2.3.4" evidence="11 12"/>
<evidence type="ECO:0000256" key="5">
    <source>
        <dbReference type="ARBA" id="ARBA00022741"/>
    </source>
</evidence>
<dbReference type="GO" id="GO:0003856">
    <property type="term" value="F:3-dehydroquinate synthase activity"/>
    <property type="evidence" value="ECO:0007669"/>
    <property type="project" value="UniProtKB-UniRule"/>
</dbReference>
<dbReference type="GO" id="GO:0046872">
    <property type="term" value="F:metal ion binding"/>
    <property type="evidence" value="ECO:0007669"/>
    <property type="project" value="UniProtKB-KW"/>
</dbReference>
<dbReference type="PANTHER" id="PTHR43622">
    <property type="entry name" value="3-DEHYDROQUINATE SYNTHASE"/>
    <property type="match status" value="1"/>
</dbReference>
<keyword evidence="10 11" id="KW-0170">Cobalt</keyword>
<evidence type="ECO:0000313" key="15">
    <source>
        <dbReference type="EMBL" id="TFZ39218.1"/>
    </source>
</evidence>
<sequence>MKSISVNLKSSKYDIDIENGLLDDVGFEIRKIYKGTKIAVVTDENVYKLYGKTVEKSLEKYSFKPHLVILKPGEDSKSIDTLQNLYDNFLEFRLSRTDLIIALGGGVIGDLTGFAAATYLRGIDYVQIPTTLLAQIDSSIGGKVAVNLRQGKNLIGSFYQPKKVIIDPLAIKTLPDEQLKAGISEVIKYACIKDEQFFNYLMEIKTKKDLFNSLEHIIYTCCNIKKEIVEIDEKDNDIRMILNFGHTLAHALEKHFDYKITHGQAVAIGMHYITNKTEELGYTKQGSKYELEKLLENFNINYNLPNVDMEEIREYVLLDKKNMSGNLNLVILRKIGEAFIQSVPAERINLFFS</sequence>
<feature type="binding site" evidence="11">
    <location>
        <position position="246"/>
    </location>
    <ligand>
        <name>Zn(2+)</name>
        <dbReference type="ChEBI" id="CHEBI:29105"/>
    </ligand>
</feature>
<evidence type="ECO:0000256" key="9">
    <source>
        <dbReference type="ARBA" id="ARBA00023239"/>
    </source>
</evidence>
<evidence type="ECO:0000256" key="4">
    <source>
        <dbReference type="ARBA" id="ARBA00022723"/>
    </source>
</evidence>
<comment type="cofactor">
    <cofactor evidence="11">
        <name>Co(2+)</name>
        <dbReference type="ChEBI" id="CHEBI:48828"/>
    </cofactor>
    <cofactor evidence="11">
        <name>Zn(2+)</name>
        <dbReference type="ChEBI" id="CHEBI:29105"/>
    </cofactor>
    <text evidence="11">Binds 1 divalent metal cation per subunit. Can use either Co(2+) or Zn(2+).</text>
</comment>
<keyword evidence="4 11" id="KW-0479">Metal-binding</keyword>
<comment type="function">
    <text evidence="11">Catalyzes the conversion of 3-deoxy-D-arabino-heptulosonate 7-phosphate (DAHP) to dehydroquinate (DHQ).</text>
</comment>
<protein>
    <recommendedName>
        <fullName evidence="11 12">3-dehydroquinate synthase</fullName>
        <shortName evidence="11">DHQS</shortName>
        <ecNumber evidence="11 12">4.2.3.4</ecNumber>
    </recommendedName>
</protein>
<dbReference type="AlphaFoldDB" id="A0A4Z0D1M7"/>
<comment type="caution">
    <text evidence="15">The sequence shown here is derived from an EMBL/GenBank/DDBJ whole genome shotgun (WGS) entry which is preliminary data.</text>
</comment>
<dbReference type="SUPFAM" id="SSF56796">
    <property type="entry name" value="Dehydroquinate synthase-like"/>
    <property type="match status" value="1"/>
</dbReference>
<dbReference type="UniPathway" id="UPA00053">
    <property type="reaction ID" value="UER00085"/>
</dbReference>
<dbReference type="Gene3D" id="1.20.1090.10">
    <property type="entry name" value="Dehydroquinate synthase-like - alpha domain"/>
    <property type="match status" value="1"/>
</dbReference>